<dbReference type="PROSITE" id="PS51318">
    <property type="entry name" value="TAT"/>
    <property type="match status" value="1"/>
</dbReference>
<organism evidence="6 7">
    <name type="scientific">Bosea caraganae</name>
    <dbReference type="NCBI Taxonomy" id="2763117"/>
    <lineage>
        <taxon>Bacteria</taxon>
        <taxon>Pseudomonadati</taxon>
        <taxon>Pseudomonadota</taxon>
        <taxon>Alphaproteobacteria</taxon>
        <taxon>Hyphomicrobiales</taxon>
        <taxon>Boseaceae</taxon>
        <taxon>Bosea</taxon>
    </lineage>
</organism>
<dbReference type="EMBL" id="QQTP01000013">
    <property type="protein sequence ID" value="RDJ21315.1"/>
    <property type="molecule type" value="Genomic_DNA"/>
</dbReference>
<dbReference type="NCBIfam" id="NF037995">
    <property type="entry name" value="TRAP_S1"/>
    <property type="match status" value="1"/>
</dbReference>
<dbReference type="GO" id="GO:0030288">
    <property type="term" value="C:outer membrane-bounded periplasmic space"/>
    <property type="evidence" value="ECO:0007669"/>
    <property type="project" value="InterPro"/>
</dbReference>
<dbReference type="Gene3D" id="3.40.190.170">
    <property type="entry name" value="Bacterial extracellular solute-binding protein, family 7"/>
    <property type="match status" value="1"/>
</dbReference>
<feature type="chain" id="PRO_5030068248" evidence="5">
    <location>
        <begin position="27"/>
        <end position="340"/>
    </location>
</feature>
<comment type="caution">
    <text evidence="6">The sequence shown here is derived from an EMBL/GenBank/DDBJ whole genome shotgun (WGS) entry which is preliminary data.</text>
</comment>
<protein>
    <submittedName>
        <fullName evidence="6">C4-dicarboxylate ABC transporter substrate-binding protein</fullName>
    </submittedName>
</protein>
<evidence type="ECO:0000256" key="5">
    <source>
        <dbReference type="SAM" id="SignalP"/>
    </source>
</evidence>
<dbReference type="CDD" id="cd13603">
    <property type="entry name" value="PBP2_TRAP_Siap_TeaA_like"/>
    <property type="match status" value="1"/>
</dbReference>
<evidence type="ECO:0000313" key="6">
    <source>
        <dbReference type="EMBL" id="RDJ21315.1"/>
    </source>
</evidence>
<dbReference type="NCBIfam" id="TIGR00787">
    <property type="entry name" value="dctP"/>
    <property type="match status" value="1"/>
</dbReference>
<dbReference type="GO" id="GO:0055085">
    <property type="term" value="P:transmembrane transport"/>
    <property type="evidence" value="ECO:0007669"/>
    <property type="project" value="InterPro"/>
</dbReference>
<proteinExistence type="inferred from homology"/>
<evidence type="ECO:0000313" key="7">
    <source>
        <dbReference type="Proteomes" id="UP000255207"/>
    </source>
</evidence>
<keyword evidence="4 5" id="KW-0732">Signal</keyword>
<gene>
    <name evidence="6" type="ORF">DWE98_21600</name>
</gene>
<name>A0A370L1E1_9HYPH</name>
<dbReference type="RefSeq" id="WP_114831376.1">
    <property type="nucleotide sequence ID" value="NZ_QQTO01000020.1"/>
</dbReference>
<evidence type="ECO:0000256" key="1">
    <source>
        <dbReference type="ARBA" id="ARBA00004196"/>
    </source>
</evidence>
<keyword evidence="3" id="KW-0813">Transport</keyword>
<comment type="similarity">
    <text evidence="2">Belongs to the bacterial solute-binding protein 7 family.</text>
</comment>
<keyword evidence="7" id="KW-1185">Reference proteome</keyword>
<sequence length="340" mass="36802">MPMSRRTFTKLGLGSLGGALSMPAIVAAQAPIAFRVSSSMPADQNAAHFIWFERFQTALRERVGDKLKLDFFPNSQLGKEADIVQQVTIGGVDMMISGSSIWATQVPEIGMLDLGYLFDGYEQAGKLLDGAVGQAFDKIMLERSGVTILGWGFHFGARCVYTKAKAVNLAELKSVKLRVLPARAFIETFTIMGAVPTPIPFNELYTALQSGVVDGFEHDAASVLANRLYEVTKFCLETNHLYSPMTAVMGRRGLAKVPADLKKGFLEAAKVATEGERKDAASKGAAATEQLKQMGIAFTPFPAVERKQLQGEMSEKLYAAFAAQYPATKPLFDAVKASLA</sequence>
<accession>A0A370L1E1</accession>
<dbReference type="InterPro" id="IPR038404">
    <property type="entry name" value="TRAP_DctP_sf"/>
</dbReference>
<dbReference type="PANTHER" id="PTHR33376">
    <property type="match status" value="1"/>
</dbReference>
<comment type="subcellular location">
    <subcellularLocation>
        <location evidence="1">Cell envelope</location>
    </subcellularLocation>
</comment>
<dbReference type="OrthoDB" id="9803763at2"/>
<dbReference type="InterPro" id="IPR004682">
    <property type="entry name" value="TRAP_DctP"/>
</dbReference>
<evidence type="ECO:0000256" key="2">
    <source>
        <dbReference type="ARBA" id="ARBA00009023"/>
    </source>
</evidence>
<evidence type="ECO:0000256" key="3">
    <source>
        <dbReference type="ARBA" id="ARBA00022448"/>
    </source>
</evidence>
<dbReference type="InterPro" id="IPR006311">
    <property type="entry name" value="TAT_signal"/>
</dbReference>
<evidence type="ECO:0000256" key="4">
    <source>
        <dbReference type="ARBA" id="ARBA00022729"/>
    </source>
</evidence>
<reference evidence="7" key="1">
    <citation type="submission" date="2018-07" db="EMBL/GenBank/DDBJ databases">
        <authorList>
            <person name="Safronova V.I."/>
            <person name="Chirak E.R."/>
            <person name="Sazanova A.L."/>
        </authorList>
    </citation>
    <scope>NUCLEOTIDE SEQUENCE [LARGE SCALE GENOMIC DNA]</scope>
    <source>
        <strain evidence="7">RCAM04685</strain>
    </source>
</reference>
<dbReference type="Pfam" id="PF03480">
    <property type="entry name" value="DctP"/>
    <property type="match status" value="1"/>
</dbReference>
<dbReference type="PANTHER" id="PTHR33376:SF4">
    <property type="entry name" value="SIALIC ACID-BINDING PERIPLASMIC PROTEIN SIAP"/>
    <property type="match status" value="1"/>
</dbReference>
<dbReference type="Proteomes" id="UP000255207">
    <property type="component" value="Unassembled WGS sequence"/>
</dbReference>
<feature type="signal peptide" evidence="5">
    <location>
        <begin position="1"/>
        <end position="26"/>
    </location>
</feature>
<dbReference type="AlphaFoldDB" id="A0A370L1E1"/>
<dbReference type="InterPro" id="IPR018389">
    <property type="entry name" value="DctP_fam"/>
</dbReference>